<dbReference type="InterPro" id="IPR000608">
    <property type="entry name" value="UBC"/>
</dbReference>
<dbReference type="InterPro" id="IPR003029">
    <property type="entry name" value="S1_domain"/>
</dbReference>
<name>A0ABP0KC53_9DINO</name>
<dbReference type="Gene3D" id="3.10.110.10">
    <property type="entry name" value="Ubiquitin Conjugating Enzyme"/>
    <property type="match status" value="1"/>
</dbReference>
<dbReference type="EMBL" id="CAXAMM010010680">
    <property type="protein sequence ID" value="CAK9023960.1"/>
    <property type="molecule type" value="Genomic_DNA"/>
</dbReference>
<dbReference type="InterPro" id="IPR016135">
    <property type="entry name" value="UBQ-conjugating_enzyme/RWD"/>
</dbReference>
<gene>
    <name evidence="5" type="ORF">SCF082_LOCUS16418</name>
</gene>
<dbReference type="CDD" id="cd23955">
    <property type="entry name" value="UBCc_invertebrate"/>
    <property type="match status" value="1"/>
</dbReference>
<dbReference type="SMART" id="SM00212">
    <property type="entry name" value="UBCc"/>
    <property type="match status" value="1"/>
</dbReference>
<dbReference type="GO" id="GO:0016874">
    <property type="term" value="F:ligase activity"/>
    <property type="evidence" value="ECO:0007669"/>
    <property type="project" value="UniProtKB-KW"/>
</dbReference>
<keyword evidence="5" id="KW-0436">Ligase</keyword>
<feature type="domain" description="S1 motif" evidence="3">
    <location>
        <begin position="304"/>
        <end position="367"/>
    </location>
</feature>
<evidence type="ECO:0000256" key="1">
    <source>
        <dbReference type="SAM" id="Coils"/>
    </source>
</evidence>
<evidence type="ECO:0000313" key="5">
    <source>
        <dbReference type="EMBL" id="CAK9023960.1"/>
    </source>
</evidence>
<keyword evidence="1" id="KW-0175">Coiled coil</keyword>
<feature type="coiled-coil region" evidence="1">
    <location>
        <begin position="588"/>
        <end position="620"/>
    </location>
</feature>
<evidence type="ECO:0000259" key="4">
    <source>
        <dbReference type="PROSITE" id="PS50127"/>
    </source>
</evidence>
<organism evidence="5 6">
    <name type="scientific">Durusdinium trenchii</name>
    <dbReference type="NCBI Taxonomy" id="1381693"/>
    <lineage>
        <taxon>Eukaryota</taxon>
        <taxon>Sar</taxon>
        <taxon>Alveolata</taxon>
        <taxon>Dinophyceae</taxon>
        <taxon>Suessiales</taxon>
        <taxon>Symbiodiniaceae</taxon>
        <taxon>Durusdinium</taxon>
    </lineage>
</organism>
<reference evidence="5 6" key="1">
    <citation type="submission" date="2024-02" db="EMBL/GenBank/DDBJ databases">
        <authorList>
            <person name="Chen Y."/>
            <person name="Shah S."/>
            <person name="Dougan E. K."/>
            <person name="Thang M."/>
            <person name="Chan C."/>
        </authorList>
    </citation>
    <scope>NUCLEOTIDE SEQUENCE [LARGE SCALE GENOMIC DNA]</scope>
</reference>
<dbReference type="InterPro" id="IPR012340">
    <property type="entry name" value="NA-bd_OB-fold"/>
</dbReference>
<feature type="domain" description="UBC core" evidence="4">
    <location>
        <begin position="13"/>
        <end position="173"/>
    </location>
</feature>
<comment type="caution">
    <text evidence="5">The sequence shown here is derived from an EMBL/GenBank/DDBJ whole genome shotgun (WGS) entry which is preliminary data.</text>
</comment>
<feature type="region of interest" description="Disordered" evidence="2">
    <location>
        <begin position="531"/>
        <end position="554"/>
    </location>
</feature>
<proteinExistence type="predicted"/>
<accession>A0ABP0KC53</accession>
<dbReference type="SUPFAM" id="SSF50249">
    <property type="entry name" value="Nucleic acid-binding proteins"/>
    <property type="match status" value="1"/>
</dbReference>
<evidence type="ECO:0000259" key="3">
    <source>
        <dbReference type="PROSITE" id="PS50126"/>
    </source>
</evidence>
<dbReference type="Pfam" id="PF00575">
    <property type="entry name" value="S1"/>
    <property type="match status" value="1"/>
</dbReference>
<dbReference type="PANTHER" id="PTHR24067">
    <property type="entry name" value="UBIQUITIN-CONJUGATING ENZYME E2"/>
    <property type="match status" value="1"/>
</dbReference>
<sequence>MSSSSVRASRHAAALRRITRDLQELDAEPLELVSARPLDLNEPFHWHVNLRPRVGPLQGCIFHLVMDLPRDYPFSPPNVRFPHQISAFRHPNLFGSMICLDILQSYIGIHHDRSGWSTAYTIQTVLLQLASFLFETDHVPQDYGGTKKSHMTPKMAEQVRAQCENLHCRECGHCFSKPWPPLPDAAPEQTAEFGCRDESCTRPEVAGVAGPSMPLAGPLSTTSEKDPVVGDLVSGVAVKDCAKGFILELANPRGRRGWLSRRGFVLAQQQEISAYVTSVDERWLCLELVPRRSHVELTEHMAAATPVTGVIVSIKSYGMFVDIGGPAPGLVHVSEMDVDMDAFQVKSLVLVRILEVDSPKGLRLTARSGPFPRVHRALGPCMPLLPPRLYQDLPGPASELLLQMLPLGTLKSLARVSRGWRQPAEEAISIYFDLTQLRCFHTKAAFYEADTLLGLGVAITEESTGKRHLTCDFDPLSEEAFFDLHVDKGVWKQTISYWIPMAICKSHFERALERLLAAVSQLGTGKVAEMTKSHGLGSSGRQSFSGAPSCPKDQPTTMTFQEWQEQRAALFERQKQQREARARQGLTLEEWQKREARVKAERAKAAAAKVKAALLKAEAEPLQDVLPLDQVAAMEVLPKLMNSQIVLLMKGDVHTSEKALAGYMAFHHTLLLLKRSYTSLSDDIEKKLRVFREDEGMRHKEKVPNLGEFMCLLSVSDELTWDELAVPILEETFDRGVLWLVKAYPLLADYHAPVEERMEKTWETGRVSRELLMFHAWFLHHIAHIKHEHGEGMCRRASCLLERYERTKGLPLQSTVSALQQACRRFHDIHTWQDFFVSIDVEPMEEPAIGQWLRRCALRSQRKRYHRGRGPRS</sequence>
<dbReference type="InterPro" id="IPR050113">
    <property type="entry name" value="Ub_conjugating_enzyme"/>
</dbReference>
<dbReference type="SUPFAM" id="SSF54495">
    <property type="entry name" value="UBC-like"/>
    <property type="match status" value="1"/>
</dbReference>
<dbReference type="SMART" id="SM00316">
    <property type="entry name" value="S1"/>
    <property type="match status" value="1"/>
</dbReference>
<dbReference type="CDD" id="cd00164">
    <property type="entry name" value="S1_like"/>
    <property type="match status" value="1"/>
</dbReference>
<evidence type="ECO:0000256" key="2">
    <source>
        <dbReference type="SAM" id="MobiDB-lite"/>
    </source>
</evidence>
<dbReference type="Proteomes" id="UP001642464">
    <property type="component" value="Unassembled WGS sequence"/>
</dbReference>
<dbReference type="Pfam" id="PF00179">
    <property type="entry name" value="UQ_con"/>
    <property type="match status" value="1"/>
</dbReference>
<keyword evidence="6" id="KW-1185">Reference proteome</keyword>
<dbReference type="Gene3D" id="2.40.50.140">
    <property type="entry name" value="Nucleic acid-binding proteins"/>
    <property type="match status" value="1"/>
</dbReference>
<dbReference type="PROSITE" id="PS50126">
    <property type="entry name" value="S1"/>
    <property type="match status" value="1"/>
</dbReference>
<evidence type="ECO:0000313" key="6">
    <source>
        <dbReference type="Proteomes" id="UP001642464"/>
    </source>
</evidence>
<protein>
    <submittedName>
        <fullName evidence="5">Ubiquitin-conjugating enzyme E2-17 kDa (E2 ubiquitin-conjugating enzyme D1) (Protein effete) (Ubiquitin carrier protein) (Ubiquitin-protein ligase)</fullName>
    </submittedName>
</protein>
<dbReference type="PROSITE" id="PS50127">
    <property type="entry name" value="UBC_2"/>
    <property type="match status" value="1"/>
</dbReference>